<dbReference type="AlphaFoldDB" id="A0A0K9XDR5"/>
<dbReference type="STRING" id="1678637.AC230_20240"/>
<sequence length="346" mass="36111">MTEAAAPGFARAREAVLGRVDATAAAVGDRFPLHAGPADGRWTTTRRGSWTGGFWAGLLWIAAEASGHPADLRRARTVTARLLERAHDDTDTRAMTFWYGAAQGRLRCGDLDAARVARAGAEALAAAAHPRHGVVPAGTALGRGARGANELTVDAAAALVALLAWAGREQLARRQADMVRDRCLDPGGRVRAAVPLDGPARDTPPGEWARGQAWGVLALATAARTLPGGDYRQAALLAADHWLDRTGEAVPPWSFRDPDGPRDTSAAAIAAQALLDLAGITPGPRGDSLAGAATGLLHRLVSGHLTTTGRLLDGCYDMASGTAVAHELVWGDHFLLSALQSLAARR</sequence>
<gene>
    <name evidence="3" type="ORF">AC230_20240</name>
</gene>
<keyword evidence="1" id="KW-0378">Hydrolase</keyword>
<accession>A0A0K9XDR5</accession>
<dbReference type="RefSeq" id="WP_049717687.1">
    <property type="nucleotide sequence ID" value="NZ_LFXA01000013.1"/>
</dbReference>
<dbReference type="Gene3D" id="1.50.10.10">
    <property type="match status" value="1"/>
</dbReference>
<keyword evidence="4" id="KW-1185">Reference proteome</keyword>
<dbReference type="InterPro" id="IPR012341">
    <property type="entry name" value="6hp_glycosidase-like_sf"/>
</dbReference>
<protein>
    <recommendedName>
        <fullName evidence="5">Sugar ABC transporter permease</fullName>
    </recommendedName>
</protein>
<name>A0A0K9XDR5_9ACTN</name>
<evidence type="ECO:0008006" key="5">
    <source>
        <dbReference type="Google" id="ProtNLM"/>
    </source>
</evidence>
<dbReference type="EMBL" id="LFXA01000013">
    <property type="protein sequence ID" value="KNB50782.1"/>
    <property type="molecule type" value="Genomic_DNA"/>
</dbReference>
<dbReference type="PATRIC" id="fig|1678637.3.peg.4332"/>
<dbReference type="GO" id="GO:0052757">
    <property type="term" value="F:chondroitin hydrolase activity"/>
    <property type="evidence" value="ECO:0007669"/>
    <property type="project" value="TreeGrafter"/>
</dbReference>
<evidence type="ECO:0000313" key="4">
    <source>
        <dbReference type="Proteomes" id="UP000037288"/>
    </source>
</evidence>
<evidence type="ECO:0000256" key="1">
    <source>
        <dbReference type="ARBA" id="ARBA00022801"/>
    </source>
</evidence>
<organism evidence="3 4">
    <name type="scientific">Streptomyces caatingaensis</name>
    <dbReference type="NCBI Taxonomy" id="1678637"/>
    <lineage>
        <taxon>Bacteria</taxon>
        <taxon>Bacillati</taxon>
        <taxon>Actinomycetota</taxon>
        <taxon>Actinomycetes</taxon>
        <taxon>Kitasatosporales</taxon>
        <taxon>Streptomycetaceae</taxon>
        <taxon>Streptomyces</taxon>
    </lineage>
</organism>
<evidence type="ECO:0000256" key="2">
    <source>
        <dbReference type="ARBA" id="ARBA00038358"/>
    </source>
</evidence>
<dbReference type="InterPro" id="IPR052369">
    <property type="entry name" value="UG_Glycosaminoglycan_Hydrolase"/>
</dbReference>
<reference evidence="4" key="1">
    <citation type="submission" date="2015-07" db="EMBL/GenBank/DDBJ databases">
        <title>Draft genome sequence of Streptomyces sp. CMAA 1322, a bacterium isolated from Caatinga biome, from dry forest semiarid of Brazil.</title>
        <authorList>
            <person name="Santos S.N."/>
            <person name="Gacesa R."/>
            <person name="Taketani R.G."/>
            <person name="Long P.F."/>
            <person name="Melo I.S."/>
        </authorList>
    </citation>
    <scope>NUCLEOTIDE SEQUENCE [LARGE SCALE GENOMIC DNA]</scope>
    <source>
        <strain evidence="4">CMAA 1322</strain>
    </source>
</reference>
<proteinExistence type="inferred from homology"/>
<dbReference type="OrthoDB" id="428577at2"/>
<comment type="caution">
    <text evidence="3">The sequence shown here is derived from an EMBL/GenBank/DDBJ whole genome shotgun (WGS) entry which is preliminary data.</text>
</comment>
<dbReference type="PANTHER" id="PTHR36845">
    <property type="entry name" value="HYDROLASE, PUTATIVE (AFU_ORTHOLOGUE AFUA_7G05090)-RELATED"/>
    <property type="match status" value="1"/>
</dbReference>
<evidence type="ECO:0000313" key="3">
    <source>
        <dbReference type="EMBL" id="KNB50782.1"/>
    </source>
</evidence>
<dbReference type="InterPro" id="IPR008928">
    <property type="entry name" value="6-hairpin_glycosidase_sf"/>
</dbReference>
<dbReference type="Proteomes" id="UP000037288">
    <property type="component" value="Unassembled WGS sequence"/>
</dbReference>
<dbReference type="GO" id="GO:0000272">
    <property type="term" value="P:polysaccharide catabolic process"/>
    <property type="evidence" value="ECO:0007669"/>
    <property type="project" value="TreeGrafter"/>
</dbReference>
<comment type="similarity">
    <text evidence="2">Belongs to the glycosyl hydrolase 88 family.</text>
</comment>
<dbReference type="PANTHER" id="PTHR36845:SF1">
    <property type="entry name" value="HYDROLASE, PUTATIVE (AFU_ORTHOLOGUE AFUA_7G05090)-RELATED"/>
    <property type="match status" value="1"/>
</dbReference>
<dbReference type="SUPFAM" id="SSF48208">
    <property type="entry name" value="Six-hairpin glycosidases"/>
    <property type="match status" value="1"/>
</dbReference>